<dbReference type="Proteomes" id="UP000543642">
    <property type="component" value="Unassembled WGS sequence"/>
</dbReference>
<evidence type="ECO:0000313" key="3">
    <source>
        <dbReference type="Proteomes" id="UP000543642"/>
    </source>
</evidence>
<name>A0A7W8HBK5_9FIRM</name>
<sequence length="68" mass="7915">MMLEEMLKDEREAGRLEGEKIGEKRGEKQSLELANALVSQGRYKDLKRSLEDEAFREKLLEEFGLKSK</sequence>
<dbReference type="RefSeq" id="WP_183773598.1">
    <property type="nucleotide sequence ID" value="NZ_CAWVEG010000229.1"/>
</dbReference>
<dbReference type="EMBL" id="JACHFW010000006">
    <property type="protein sequence ID" value="MBB5264725.1"/>
    <property type="molecule type" value="Genomic_DNA"/>
</dbReference>
<gene>
    <name evidence="2" type="ORF">HNP82_001853</name>
</gene>
<organism evidence="2 3">
    <name type="scientific">Catenibacillus scindens</name>
    <dbReference type="NCBI Taxonomy" id="673271"/>
    <lineage>
        <taxon>Bacteria</taxon>
        <taxon>Bacillati</taxon>
        <taxon>Bacillota</taxon>
        <taxon>Clostridia</taxon>
        <taxon>Lachnospirales</taxon>
        <taxon>Lachnospiraceae</taxon>
        <taxon>Catenibacillus</taxon>
    </lineage>
</organism>
<keyword evidence="3" id="KW-1185">Reference proteome</keyword>
<proteinExistence type="predicted"/>
<reference evidence="2 3" key="1">
    <citation type="submission" date="2020-08" db="EMBL/GenBank/DDBJ databases">
        <title>Genomic Encyclopedia of Type Strains, Phase IV (KMG-IV): sequencing the most valuable type-strain genomes for metagenomic binning, comparative biology and taxonomic classification.</title>
        <authorList>
            <person name="Goeker M."/>
        </authorList>
    </citation>
    <scope>NUCLEOTIDE SEQUENCE [LARGE SCALE GENOMIC DNA]</scope>
    <source>
        <strain evidence="2 3">DSM 106146</strain>
    </source>
</reference>
<evidence type="ECO:0000256" key="1">
    <source>
        <dbReference type="SAM" id="MobiDB-lite"/>
    </source>
</evidence>
<accession>A0A7W8HBK5</accession>
<dbReference type="AlphaFoldDB" id="A0A7W8HBK5"/>
<protein>
    <submittedName>
        <fullName evidence="2">Uncharacterized protein</fullName>
    </submittedName>
</protein>
<comment type="caution">
    <text evidence="2">The sequence shown here is derived from an EMBL/GenBank/DDBJ whole genome shotgun (WGS) entry which is preliminary data.</text>
</comment>
<feature type="region of interest" description="Disordered" evidence="1">
    <location>
        <begin position="1"/>
        <end position="27"/>
    </location>
</feature>
<evidence type="ECO:0000313" key="2">
    <source>
        <dbReference type="EMBL" id="MBB5264725.1"/>
    </source>
</evidence>